<dbReference type="InterPro" id="IPR029061">
    <property type="entry name" value="THDP-binding"/>
</dbReference>
<dbReference type="PANTHER" id="PTHR32154">
    <property type="entry name" value="PYRUVATE-FLAVODOXIN OXIDOREDUCTASE-RELATED"/>
    <property type="match status" value="1"/>
</dbReference>
<keyword evidence="1 4" id="KW-0560">Oxidoreductase</keyword>
<dbReference type="NCBIfam" id="NF007206">
    <property type="entry name" value="PRK09627.1"/>
    <property type="match status" value="1"/>
</dbReference>
<dbReference type="SUPFAM" id="SSF52518">
    <property type="entry name" value="Thiamin diphosphate-binding fold (THDP-binding)"/>
    <property type="match status" value="1"/>
</dbReference>
<dbReference type="NCBIfam" id="NF006412">
    <property type="entry name" value="PRK08659.1"/>
    <property type="match status" value="1"/>
</dbReference>
<dbReference type="EC" id="1.2.7.3" evidence="4"/>
<gene>
    <name evidence="4" type="primary">oorA</name>
    <name evidence="4" type="ORF">ADFLV_1030</name>
</gene>
<dbReference type="RefSeq" id="WP_014473802.1">
    <property type="nucleotide sequence ID" value="NZ_CP053835.1"/>
</dbReference>
<dbReference type="InterPro" id="IPR009014">
    <property type="entry name" value="Transketo_C/PFOR_II"/>
</dbReference>
<dbReference type="Gene3D" id="3.40.50.970">
    <property type="match status" value="1"/>
</dbReference>
<organism evidence="4 5">
    <name type="scientific">Arcobacter defluvii</name>
    <dbReference type="NCBI Taxonomy" id="873191"/>
    <lineage>
        <taxon>Bacteria</taxon>
        <taxon>Pseudomonadati</taxon>
        <taxon>Campylobacterota</taxon>
        <taxon>Epsilonproteobacteria</taxon>
        <taxon>Campylobacterales</taxon>
        <taxon>Arcobacteraceae</taxon>
        <taxon>Arcobacter</taxon>
    </lineage>
</organism>
<feature type="domain" description="Pyruvate flavodoxin/ferredoxin oxidoreductase pyrimidine binding" evidence="2">
    <location>
        <begin position="16"/>
        <end position="250"/>
    </location>
</feature>
<evidence type="ECO:0000313" key="5">
    <source>
        <dbReference type="Proteomes" id="UP000503313"/>
    </source>
</evidence>
<dbReference type="EMBL" id="CP053835">
    <property type="protein sequence ID" value="QKF77064.1"/>
    <property type="molecule type" value="Genomic_DNA"/>
</dbReference>
<evidence type="ECO:0000256" key="1">
    <source>
        <dbReference type="ARBA" id="ARBA00023002"/>
    </source>
</evidence>
<proteinExistence type="predicted"/>
<keyword evidence="5" id="KW-1185">Reference proteome</keyword>
<dbReference type="KEGG" id="adz:ADFLV_1030"/>
<dbReference type="Gene3D" id="3.40.50.920">
    <property type="match status" value="1"/>
</dbReference>
<dbReference type="FunFam" id="3.40.50.970:FF:000022">
    <property type="entry name" value="2-oxoglutarate ferredoxin oxidoreductase alpha subunit"/>
    <property type="match status" value="1"/>
</dbReference>
<dbReference type="Pfam" id="PF01855">
    <property type="entry name" value="POR_N"/>
    <property type="match status" value="1"/>
</dbReference>
<dbReference type="FunFam" id="3.40.50.920:FF:000013">
    <property type="entry name" value="Ferredoxin oxidoreductase alpha subunit"/>
    <property type="match status" value="1"/>
</dbReference>
<dbReference type="InterPro" id="IPR033412">
    <property type="entry name" value="PFOR_II"/>
</dbReference>
<dbReference type="Pfam" id="PF17147">
    <property type="entry name" value="PFOR_II"/>
    <property type="match status" value="1"/>
</dbReference>
<name>A0AAE7BG08_9BACT</name>
<dbReference type="SUPFAM" id="SSF52922">
    <property type="entry name" value="TK C-terminal domain-like"/>
    <property type="match status" value="1"/>
</dbReference>
<dbReference type="GO" id="GO:0006979">
    <property type="term" value="P:response to oxidative stress"/>
    <property type="evidence" value="ECO:0007669"/>
    <property type="project" value="TreeGrafter"/>
</dbReference>
<dbReference type="AlphaFoldDB" id="A0AAE7BG08"/>
<protein>
    <submittedName>
        <fullName evidence="4">2-oxoglutarate:acceptor oxidoreductase, alpha subunit</fullName>
        <ecNumber evidence="4">1.2.7.3</ecNumber>
    </submittedName>
</protein>
<dbReference type="PANTHER" id="PTHR32154:SF14">
    <property type="entry name" value="2-OXOGLUTARATE SYNTHASE SUBUNIT KORA"/>
    <property type="match status" value="1"/>
</dbReference>
<evidence type="ECO:0000259" key="2">
    <source>
        <dbReference type="Pfam" id="PF01855"/>
    </source>
</evidence>
<accession>A0AAE7BG08</accession>
<dbReference type="Proteomes" id="UP000503313">
    <property type="component" value="Chromosome"/>
</dbReference>
<dbReference type="InterPro" id="IPR050722">
    <property type="entry name" value="Pyruvate:ferred/Flavod_OxRd"/>
</dbReference>
<evidence type="ECO:0000259" key="3">
    <source>
        <dbReference type="Pfam" id="PF17147"/>
    </source>
</evidence>
<dbReference type="CDD" id="cd07034">
    <property type="entry name" value="TPP_PYR_PFOR_IOR-alpha_like"/>
    <property type="match status" value="1"/>
</dbReference>
<evidence type="ECO:0000313" key="4">
    <source>
        <dbReference type="EMBL" id="QKF77064.1"/>
    </source>
</evidence>
<sequence length="376" mass="41078">MSREVISTGNELAAKAAIDSGCEFFGGYPITPSSEIMHVLSSALPARGGVSIQMEDEISGICTALGAAMSGKRAMTATSGPGISLKAENLGVGYISEVPLVVVNVMRGGPSTGLPTRVAQGDILQAKNPTHGDVKSITLVPGNLSECYTETVRAFNLADRFMQPVFVLLDETIGHMSGKAIIPELEEIEKSKIVRKRFDGDKKDYKPYGVESDEPAVLNPMFEGYRYHFTGLHHGPTGHPTEDAEVCDALMKRLFKKVDAHLDELELNEEYMLDDADIMIIAYGSVSLGVTEAINRLRKEGIKVGMFRPLTIWPSPAKRINELMKKFDKVLVAELNMGQFVEEVQRVSGRSDFDTLFKANGRPLSPLEIIEKVKGM</sequence>
<dbReference type="InterPro" id="IPR002880">
    <property type="entry name" value="Pyrv_Fd/Flavodoxin_OxRdtase_N"/>
</dbReference>
<feature type="domain" description="Pyruvate:ferredoxin oxidoreductase core" evidence="3">
    <location>
        <begin position="276"/>
        <end position="368"/>
    </location>
</feature>
<dbReference type="GO" id="GO:0047553">
    <property type="term" value="F:2-oxoglutarate synthase activity"/>
    <property type="evidence" value="ECO:0007669"/>
    <property type="project" value="UniProtKB-EC"/>
</dbReference>
<reference evidence="4 5" key="1">
    <citation type="submission" date="2020-05" db="EMBL/GenBank/DDBJ databases">
        <title>Complete genome sequencing of Campylobacter and Arcobacter type strains.</title>
        <authorList>
            <person name="Miller W.G."/>
            <person name="Yee E."/>
        </authorList>
    </citation>
    <scope>NUCLEOTIDE SEQUENCE [LARGE SCALE GENOMIC DNA]</scope>
    <source>
        <strain evidence="4 5">LMG 25694</strain>
    </source>
</reference>